<proteinExistence type="predicted"/>
<organism evidence="1 2">
    <name type="scientific">Aliiglaciecola lipolytica E3</name>
    <dbReference type="NCBI Taxonomy" id="1127673"/>
    <lineage>
        <taxon>Bacteria</taxon>
        <taxon>Pseudomonadati</taxon>
        <taxon>Pseudomonadota</taxon>
        <taxon>Gammaproteobacteria</taxon>
        <taxon>Alteromonadales</taxon>
        <taxon>Alteromonadaceae</taxon>
        <taxon>Aliiglaciecola</taxon>
    </lineage>
</organism>
<dbReference type="EMBL" id="BAEN01000059">
    <property type="protein sequence ID" value="GAC15615.1"/>
    <property type="molecule type" value="Genomic_DNA"/>
</dbReference>
<dbReference type="Proteomes" id="UP000006334">
    <property type="component" value="Unassembled WGS sequence"/>
</dbReference>
<evidence type="ECO:0008006" key="3">
    <source>
        <dbReference type="Google" id="ProtNLM"/>
    </source>
</evidence>
<keyword evidence="2" id="KW-1185">Reference proteome</keyword>
<evidence type="ECO:0000313" key="2">
    <source>
        <dbReference type="Proteomes" id="UP000006334"/>
    </source>
</evidence>
<reference evidence="1 2" key="1">
    <citation type="journal article" date="2017" name="Antonie Van Leeuwenhoek">
        <title>Rhizobium rhizosphaerae sp. nov., a novel species isolated from rice rhizosphere.</title>
        <authorList>
            <person name="Zhao J.J."/>
            <person name="Zhang J."/>
            <person name="Zhang R.J."/>
            <person name="Zhang C.W."/>
            <person name="Yin H.Q."/>
            <person name="Zhang X.X."/>
        </authorList>
    </citation>
    <scope>NUCLEOTIDE SEQUENCE [LARGE SCALE GENOMIC DNA]</scope>
    <source>
        <strain evidence="1 2">E3</strain>
    </source>
</reference>
<protein>
    <recommendedName>
        <fullName evidence="3">Lipoprotein</fullName>
    </recommendedName>
</protein>
<dbReference type="STRING" id="1127673.GLIP_2994"/>
<dbReference type="OrthoDB" id="5900133at2"/>
<sequence length="273" mass="31322">MRYWLIALGILLSGCENDGVADASMWQICDTYQDICDNTHSGALCSIPRSEVIRDLARQREQISSINTYIALKSLDAYKSCLEDAFVSEAVRNKSDKQSQITTIRKIPEIQKELIASTRSMSRPEVNLWLWTYSQNQDNWESMVNGFETAQEVHVDVYVALMTKSAKSNMSEGVKYARMALEKADLIKDIQPSVYEFYVGYYLDKNDLQKAAIWQGLYSALDKNKAEVNAQYFKLFEKMSPSQIHIAQKKVDDLLFDAKWLNKDMSTFPENLK</sequence>
<dbReference type="RefSeq" id="WP_008845420.1">
    <property type="nucleotide sequence ID" value="NZ_BAEN01000059.1"/>
</dbReference>
<evidence type="ECO:0000313" key="1">
    <source>
        <dbReference type="EMBL" id="GAC15615.1"/>
    </source>
</evidence>
<comment type="caution">
    <text evidence="1">The sequence shown here is derived from an EMBL/GenBank/DDBJ whole genome shotgun (WGS) entry which is preliminary data.</text>
</comment>
<dbReference type="AlphaFoldDB" id="K6YWI7"/>
<dbReference type="PROSITE" id="PS51257">
    <property type="entry name" value="PROKAR_LIPOPROTEIN"/>
    <property type="match status" value="1"/>
</dbReference>
<dbReference type="InterPro" id="IPR021372">
    <property type="entry name" value="DUF2989"/>
</dbReference>
<gene>
    <name evidence="1" type="ORF">GLIP_2994</name>
</gene>
<dbReference type="Pfam" id="PF11207">
    <property type="entry name" value="DUF2989"/>
    <property type="match status" value="1"/>
</dbReference>
<name>K6YWI7_9ALTE</name>
<accession>K6YWI7</accession>